<keyword evidence="1" id="KW-0175">Coiled coil</keyword>
<evidence type="ECO:0000313" key="2">
    <source>
        <dbReference type="EMBL" id="KOF66155.1"/>
    </source>
</evidence>
<proteinExistence type="predicted"/>
<sequence length="129" mass="14589">MFNFCCISYPIGVISVDGLREKIDLAIRDNDKERLEDAINECISVGRPELDARIHRAREVLKSLEENKSLESKSPDSFRRRLKRATKQKDRYALEKLIVELEAAEFPELGSDLRKARNTLKSLGGGLGG</sequence>
<organism evidence="2">
    <name type="scientific">Octopus bimaculoides</name>
    <name type="common">California two-spotted octopus</name>
    <dbReference type="NCBI Taxonomy" id="37653"/>
    <lineage>
        <taxon>Eukaryota</taxon>
        <taxon>Metazoa</taxon>
        <taxon>Spiralia</taxon>
        <taxon>Lophotrochozoa</taxon>
        <taxon>Mollusca</taxon>
        <taxon>Cephalopoda</taxon>
        <taxon>Coleoidea</taxon>
        <taxon>Octopodiformes</taxon>
        <taxon>Octopoda</taxon>
        <taxon>Incirrata</taxon>
        <taxon>Octopodidae</taxon>
        <taxon>Octopus</taxon>
    </lineage>
</organism>
<name>A0A0L8FP52_OCTBM</name>
<dbReference type="AlphaFoldDB" id="A0A0L8FP52"/>
<gene>
    <name evidence="2" type="ORF">OCBIM_22013355mg</name>
</gene>
<feature type="coiled-coil region" evidence="1">
    <location>
        <begin position="16"/>
        <end position="67"/>
    </location>
</feature>
<protein>
    <submittedName>
        <fullName evidence="2">Uncharacterized protein</fullName>
    </submittedName>
</protein>
<reference evidence="2" key="1">
    <citation type="submission" date="2015-07" db="EMBL/GenBank/DDBJ databases">
        <title>MeaNS - Measles Nucleotide Surveillance Program.</title>
        <authorList>
            <person name="Tran T."/>
            <person name="Druce J."/>
        </authorList>
    </citation>
    <scope>NUCLEOTIDE SEQUENCE</scope>
    <source>
        <strain evidence="2">UCB-OBI-ISO-001</strain>
        <tissue evidence="2">Gonad</tissue>
    </source>
</reference>
<accession>A0A0L8FP52</accession>
<dbReference type="EMBL" id="KQ428462">
    <property type="protein sequence ID" value="KOF66155.1"/>
    <property type="molecule type" value="Genomic_DNA"/>
</dbReference>
<evidence type="ECO:0000256" key="1">
    <source>
        <dbReference type="SAM" id="Coils"/>
    </source>
</evidence>